<name>A0A8B6M6C4_METTU</name>
<gene>
    <name evidence="1" type="ORF">MPC4_230043</name>
</gene>
<proteinExistence type="predicted"/>
<evidence type="ECO:0000313" key="1">
    <source>
        <dbReference type="EMBL" id="VTZ50388.1"/>
    </source>
</evidence>
<dbReference type="EMBL" id="CABFMQ020000080">
    <property type="protein sequence ID" value="VTZ50388.1"/>
    <property type="molecule type" value="Genomic_DNA"/>
</dbReference>
<reference evidence="1 2" key="1">
    <citation type="submission" date="2019-05" db="EMBL/GenBank/DDBJ databases">
        <authorList>
            <person name="Farhan Ul Haque M."/>
        </authorList>
    </citation>
    <scope>NUCLEOTIDE SEQUENCE [LARGE SCALE GENOMIC DNA]</scope>
    <source>
        <strain evidence="1">2</strain>
    </source>
</reference>
<dbReference type="Proteomes" id="UP000485880">
    <property type="component" value="Unassembled WGS sequence"/>
</dbReference>
<sequence>MLRRRAEDGEAACQEQELQNSRISALSEWARPEAGRFSKAFLRYHDFNGKDPSATCSCPRSAPASVPILKIRRCARLASRPGVNAPPIAYTAAHNMSGADGPYSLSVPRPCATVARTLERPRGGACS</sequence>
<keyword evidence="2" id="KW-1185">Reference proteome</keyword>
<dbReference type="AlphaFoldDB" id="A0A8B6M6C4"/>
<organism evidence="1 2">
    <name type="scientific">Methylocella tundrae</name>
    <dbReference type="NCBI Taxonomy" id="227605"/>
    <lineage>
        <taxon>Bacteria</taxon>
        <taxon>Pseudomonadati</taxon>
        <taxon>Pseudomonadota</taxon>
        <taxon>Alphaproteobacteria</taxon>
        <taxon>Hyphomicrobiales</taxon>
        <taxon>Beijerinckiaceae</taxon>
        <taxon>Methylocella</taxon>
    </lineage>
</organism>
<comment type="caution">
    <text evidence="1">The sequence shown here is derived from an EMBL/GenBank/DDBJ whole genome shotgun (WGS) entry which is preliminary data.</text>
</comment>
<protein>
    <submittedName>
        <fullName evidence="1">Uncharacterized protein</fullName>
    </submittedName>
</protein>
<accession>A0A8B6M6C4</accession>
<evidence type="ECO:0000313" key="2">
    <source>
        <dbReference type="Proteomes" id="UP000485880"/>
    </source>
</evidence>